<dbReference type="HOGENOM" id="CLU_2727497_0_0_1"/>
<protein>
    <submittedName>
        <fullName evidence="1">AlNc14C99G5991 protein</fullName>
    </submittedName>
</protein>
<accession>F0WHC7</accession>
<evidence type="ECO:0000313" key="1">
    <source>
        <dbReference type="EMBL" id="CCA20645.1"/>
    </source>
</evidence>
<organism evidence="1">
    <name type="scientific">Albugo laibachii Nc14</name>
    <dbReference type="NCBI Taxonomy" id="890382"/>
    <lineage>
        <taxon>Eukaryota</taxon>
        <taxon>Sar</taxon>
        <taxon>Stramenopiles</taxon>
        <taxon>Oomycota</taxon>
        <taxon>Peronosporomycetes</taxon>
        <taxon>Albuginales</taxon>
        <taxon>Albuginaceae</taxon>
        <taxon>Albugo</taxon>
    </lineage>
</organism>
<dbReference type="EMBL" id="FR824144">
    <property type="protein sequence ID" value="CCA20645.1"/>
    <property type="molecule type" value="Genomic_DNA"/>
</dbReference>
<proteinExistence type="predicted"/>
<reference evidence="1" key="1">
    <citation type="journal article" date="2011" name="PLoS Biol.">
        <title>Gene gain and loss during evolution of obligate parasitism in the white rust pathogen of Arabidopsis thaliana.</title>
        <authorList>
            <person name="Kemen E."/>
            <person name="Gardiner A."/>
            <person name="Schultz-Larsen T."/>
            <person name="Kemen A.C."/>
            <person name="Balmuth A.L."/>
            <person name="Robert-Seilaniantz A."/>
            <person name="Bailey K."/>
            <person name="Holub E."/>
            <person name="Studholme D.J."/>
            <person name="Maclean D."/>
            <person name="Jones J.D."/>
        </authorList>
    </citation>
    <scope>NUCLEOTIDE SEQUENCE</scope>
</reference>
<gene>
    <name evidence="1" type="primary">AlNc14C99G5991</name>
    <name evidence="1" type="ORF">ALNC14_067880</name>
</gene>
<reference evidence="1" key="2">
    <citation type="submission" date="2011-02" db="EMBL/GenBank/DDBJ databases">
        <authorList>
            <person name="MacLean D."/>
        </authorList>
    </citation>
    <scope>NUCLEOTIDE SEQUENCE</scope>
</reference>
<name>F0WHC7_9STRA</name>
<sequence>MLTVSFSRIDGQSHIPKLQFQLCCYVLWSKLESDGQFVLLAGERRCLPKSKIARLCFYIRHIIFFFAKLRKV</sequence>
<dbReference type="AlphaFoldDB" id="F0WHC7"/>